<evidence type="ECO:0000313" key="1">
    <source>
        <dbReference type="EMBL" id="EME42811.1"/>
    </source>
</evidence>
<keyword evidence="2" id="KW-1185">Reference proteome</keyword>
<dbReference type="AlphaFoldDB" id="M2YLC1"/>
<dbReference type="EMBL" id="KB446540">
    <property type="protein sequence ID" value="EME42811.1"/>
    <property type="molecule type" value="Genomic_DNA"/>
</dbReference>
<accession>M2YLC1</accession>
<reference evidence="1 2" key="2">
    <citation type="journal article" date="2012" name="PLoS Pathog.">
        <title>Diverse lifestyles and strategies of plant pathogenesis encoded in the genomes of eighteen Dothideomycetes fungi.</title>
        <authorList>
            <person name="Ohm R.A."/>
            <person name="Feau N."/>
            <person name="Henrissat B."/>
            <person name="Schoch C.L."/>
            <person name="Horwitz B.A."/>
            <person name="Barry K.W."/>
            <person name="Condon B.J."/>
            <person name="Copeland A.C."/>
            <person name="Dhillon B."/>
            <person name="Glaser F."/>
            <person name="Hesse C.N."/>
            <person name="Kosti I."/>
            <person name="LaButti K."/>
            <person name="Lindquist E.A."/>
            <person name="Lucas S."/>
            <person name="Salamov A.A."/>
            <person name="Bradshaw R.E."/>
            <person name="Ciuffetti L."/>
            <person name="Hamelin R.C."/>
            <person name="Kema G.H.J."/>
            <person name="Lawrence C."/>
            <person name="Scott J.A."/>
            <person name="Spatafora J.W."/>
            <person name="Turgeon B.G."/>
            <person name="de Wit P.J.G.M."/>
            <person name="Zhong S."/>
            <person name="Goodwin S.B."/>
            <person name="Grigoriev I.V."/>
        </authorList>
    </citation>
    <scope>NUCLEOTIDE SEQUENCE [LARGE SCALE GENOMIC DNA]</scope>
    <source>
        <strain evidence="2">NZE10 / CBS 128990</strain>
    </source>
</reference>
<gene>
    <name evidence="1" type="ORF">DOTSEDRAFT_35201</name>
</gene>
<reference evidence="2" key="1">
    <citation type="journal article" date="2012" name="PLoS Genet.">
        <title>The genomes of the fungal plant pathogens Cladosporium fulvum and Dothistroma septosporum reveal adaptation to different hosts and lifestyles but also signatures of common ancestry.</title>
        <authorList>
            <person name="de Wit P.J.G.M."/>
            <person name="van der Burgt A."/>
            <person name="Oekmen B."/>
            <person name="Stergiopoulos I."/>
            <person name="Abd-Elsalam K.A."/>
            <person name="Aerts A.L."/>
            <person name="Bahkali A.H."/>
            <person name="Beenen H.G."/>
            <person name="Chettri P."/>
            <person name="Cox M.P."/>
            <person name="Datema E."/>
            <person name="de Vries R.P."/>
            <person name="Dhillon B."/>
            <person name="Ganley A.R."/>
            <person name="Griffiths S.A."/>
            <person name="Guo Y."/>
            <person name="Hamelin R.C."/>
            <person name="Henrissat B."/>
            <person name="Kabir M.S."/>
            <person name="Jashni M.K."/>
            <person name="Kema G."/>
            <person name="Klaubauf S."/>
            <person name="Lapidus A."/>
            <person name="Levasseur A."/>
            <person name="Lindquist E."/>
            <person name="Mehrabi R."/>
            <person name="Ohm R.A."/>
            <person name="Owen T.J."/>
            <person name="Salamov A."/>
            <person name="Schwelm A."/>
            <person name="Schijlen E."/>
            <person name="Sun H."/>
            <person name="van den Burg H.A."/>
            <person name="van Ham R.C.H.J."/>
            <person name="Zhang S."/>
            <person name="Goodwin S.B."/>
            <person name="Grigoriev I.V."/>
            <person name="Collemare J."/>
            <person name="Bradshaw R.E."/>
        </authorList>
    </citation>
    <scope>NUCLEOTIDE SEQUENCE [LARGE SCALE GENOMIC DNA]</scope>
    <source>
        <strain evidence="2">NZE10 / CBS 128990</strain>
    </source>
</reference>
<proteinExistence type="predicted"/>
<name>M2YLC1_DOTSN</name>
<organism evidence="1 2">
    <name type="scientific">Dothistroma septosporum (strain NZE10 / CBS 128990)</name>
    <name type="common">Red band needle blight fungus</name>
    <name type="synonym">Mycosphaerella pini</name>
    <dbReference type="NCBI Taxonomy" id="675120"/>
    <lineage>
        <taxon>Eukaryota</taxon>
        <taxon>Fungi</taxon>
        <taxon>Dikarya</taxon>
        <taxon>Ascomycota</taxon>
        <taxon>Pezizomycotina</taxon>
        <taxon>Dothideomycetes</taxon>
        <taxon>Dothideomycetidae</taxon>
        <taxon>Mycosphaerellales</taxon>
        <taxon>Mycosphaerellaceae</taxon>
        <taxon>Dothistroma</taxon>
    </lineage>
</organism>
<evidence type="ECO:0000313" key="2">
    <source>
        <dbReference type="Proteomes" id="UP000016933"/>
    </source>
</evidence>
<dbReference type="HOGENOM" id="CLU_927573_0_0_1"/>
<protein>
    <submittedName>
        <fullName evidence="1">Uncharacterized protein</fullName>
    </submittedName>
</protein>
<sequence length="300" mass="32547">MTRMLCRARARKLADTPESSTSLSDRANLCYTVWFLASLCQNGPDWNRDPALLTSNDVAKNCPFALHDSPRRPVAVHARASSAHVRSKVAHVTLDSTLSANPACPDVPAVKLAVKELASLDSLGILHDRPAHEDVPIGRDAQAMLAMRQFVKVQESSARIKRSESIAADARSMSSQRRAIGRPGPAKAWVADAPNCVASSCFRSAADAWHSKSPGLVFQIDALDMAGSAESRLSSSMSTGQCETCALDEEGGGLAAVAKHWTGLLSTSQRIRGEQRGRKRCARGWCTWHVEEGKKRRYQS</sequence>
<dbReference type="Proteomes" id="UP000016933">
    <property type="component" value="Unassembled WGS sequence"/>
</dbReference>